<feature type="compositionally biased region" description="Gly residues" evidence="1">
    <location>
        <begin position="215"/>
        <end position="236"/>
    </location>
</feature>
<keyword evidence="4" id="KW-1185">Reference proteome</keyword>
<dbReference type="OrthoDB" id="2342176at2759"/>
<dbReference type="PANTHER" id="PTHR36182">
    <property type="entry name" value="PROTEIN, PUTATIVE (AFU_ORTHOLOGUE AFUA_6G10930)-RELATED"/>
    <property type="match status" value="1"/>
</dbReference>
<feature type="compositionally biased region" description="Low complexity" evidence="1">
    <location>
        <begin position="244"/>
        <end position="273"/>
    </location>
</feature>
<dbReference type="Proteomes" id="UP000799324">
    <property type="component" value="Unassembled WGS sequence"/>
</dbReference>
<dbReference type="EMBL" id="MU004335">
    <property type="protein sequence ID" value="KAF2656542.1"/>
    <property type="molecule type" value="Genomic_DNA"/>
</dbReference>
<feature type="region of interest" description="Disordered" evidence="1">
    <location>
        <begin position="313"/>
        <end position="371"/>
    </location>
</feature>
<protein>
    <submittedName>
        <fullName evidence="3">Lytic polysaccharide monooxygenase</fullName>
    </submittedName>
</protein>
<feature type="compositionally biased region" description="Low complexity" evidence="1">
    <location>
        <begin position="333"/>
        <end position="364"/>
    </location>
</feature>
<evidence type="ECO:0000313" key="4">
    <source>
        <dbReference type="Proteomes" id="UP000799324"/>
    </source>
</evidence>
<dbReference type="GO" id="GO:0004497">
    <property type="term" value="F:monooxygenase activity"/>
    <property type="evidence" value="ECO:0007669"/>
    <property type="project" value="UniProtKB-KW"/>
</dbReference>
<dbReference type="AlphaFoldDB" id="A0A6A6TA61"/>
<gene>
    <name evidence="3" type="ORF">K491DRAFT_678003</name>
</gene>
<keyword evidence="2" id="KW-0732">Signal</keyword>
<keyword evidence="3" id="KW-0560">Oxidoreductase</keyword>
<keyword evidence="3" id="KW-0503">Monooxygenase</keyword>
<feature type="region of interest" description="Disordered" evidence="1">
    <location>
        <begin position="215"/>
        <end position="273"/>
    </location>
</feature>
<name>A0A6A6TA61_9PLEO</name>
<dbReference type="Gene3D" id="2.70.50.70">
    <property type="match status" value="1"/>
</dbReference>
<evidence type="ECO:0000256" key="1">
    <source>
        <dbReference type="SAM" id="MobiDB-lite"/>
    </source>
</evidence>
<proteinExistence type="predicted"/>
<organism evidence="3 4">
    <name type="scientific">Lophiostoma macrostomum CBS 122681</name>
    <dbReference type="NCBI Taxonomy" id="1314788"/>
    <lineage>
        <taxon>Eukaryota</taxon>
        <taxon>Fungi</taxon>
        <taxon>Dikarya</taxon>
        <taxon>Ascomycota</taxon>
        <taxon>Pezizomycotina</taxon>
        <taxon>Dothideomycetes</taxon>
        <taxon>Pleosporomycetidae</taxon>
        <taxon>Pleosporales</taxon>
        <taxon>Lophiostomataceae</taxon>
        <taxon>Lophiostoma</taxon>
    </lineage>
</organism>
<feature type="chain" id="PRO_5025509009" evidence="2">
    <location>
        <begin position="22"/>
        <end position="423"/>
    </location>
</feature>
<accession>A0A6A6TA61</accession>
<reference evidence="3" key="1">
    <citation type="journal article" date="2020" name="Stud. Mycol.">
        <title>101 Dothideomycetes genomes: a test case for predicting lifestyles and emergence of pathogens.</title>
        <authorList>
            <person name="Haridas S."/>
            <person name="Albert R."/>
            <person name="Binder M."/>
            <person name="Bloem J."/>
            <person name="Labutti K."/>
            <person name="Salamov A."/>
            <person name="Andreopoulos B."/>
            <person name="Baker S."/>
            <person name="Barry K."/>
            <person name="Bills G."/>
            <person name="Bluhm B."/>
            <person name="Cannon C."/>
            <person name="Castanera R."/>
            <person name="Culley D."/>
            <person name="Daum C."/>
            <person name="Ezra D."/>
            <person name="Gonzalez J."/>
            <person name="Henrissat B."/>
            <person name="Kuo A."/>
            <person name="Liang C."/>
            <person name="Lipzen A."/>
            <person name="Lutzoni F."/>
            <person name="Magnuson J."/>
            <person name="Mondo S."/>
            <person name="Nolan M."/>
            <person name="Ohm R."/>
            <person name="Pangilinan J."/>
            <person name="Park H.-J."/>
            <person name="Ramirez L."/>
            <person name="Alfaro M."/>
            <person name="Sun H."/>
            <person name="Tritt A."/>
            <person name="Yoshinaga Y."/>
            <person name="Zwiers L.-H."/>
            <person name="Turgeon B."/>
            <person name="Goodwin S."/>
            <person name="Spatafora J."/>
            <person name="Crous P."/>
            <person name="Grigoriev I."/>
        </authorList>
    </citation>
    <scope>NUCLEOTIDE SEQUENCE</scope>
    <source>
        <strain evidence="3">CBS 122681</strain>
    </source>
</reference>
<feature type="compositionally biased region" description="Low complexity" evidence="1">
    <location>
        <begin position="313"/>
        <end position="325"/>
    </location>
</feature>
<feature type="signal peptide" evidence="2">
    <location>
        <begin position="1"/>
        <end position="21"/>
    </location>
</feature>
<dbReference type="PANTHER" id="PTHR36182:SF2">
    <property type="entry name" value="LYTIC POLYSACCHARIDE MONOOXYGENASE"/>
    <property type="match status" value="1"/>
</dbReference>
<evidence type="ECO:0000313" key="3">
    <source>
        <dbReference type="EMBL" id="KAF2656542.1"/>
    </source>
</evidence>
<evidence type="ECO:0000256" key="2">
    <source>
        <dbReference type="SAM" id="SignalP"/>
    </source>
</evidence>
<sequence>MFGKLSTVGVALVALAPSASAHMIMANPVPYGSKNAGTPDNSPLGIFPCKGVVSPVQQENKWAVGSSVKLSFTGSAVHGGGSCQISVTKDRTPTASSKFKVIYSIEGGCPGVNGPSEFDIPIPKELPNGEMSMAWTWFNKIGNREIYMNCAPITVSGGASSDDDFNSLPDMAIANIAPNASCVTPESDDYIFENPGKYSTRIGSGPFAPLCGGAASSGGGGAAPTGGASASGGSGNNGLYTPPASEAQQTSQAVASSAPAQATSGPAVASSAPAQTSSAPAVATSAPAEASSSGGSGALTSTIYTMLTVTAPAGSSAAPSNGTGPLSTSQADSGAPAPSTGAASQPAATAVPSAQPSSAPSTPAGGSGTCSQDGQIVCQGETQFGICDHGSVVWQAVAAGTKCDNGAVVKRDFTHRAQRTSIF</sequence>